<evidence type="ECO:0000313" key="4">
    <source>
        <dbReference type="Proteomes" id="UP000620266"/>
    </source>
</evidence>
<gene>
    <name evidence="3" type="ORF">GCM10007205_05990</name>
</gene>
<dbReference type="NCBIfam" id="TIGR00369">
    <property type="entry name" value="unchar_dom_1"/>
    <property type="match status" value="1"/>
</dbReference>
<dbReference type="PANTHER" id="PTHR42856">
    <property type="entry name" value="ACYL-COENZYME A THIOESTERASE PAAI"/>
    <property type="match status" value="1"/>
</dbReference>
<keyword evidence="4" id="KW-1185">Reference proteome</keyword>
<dbReference type="InterPro" id="IPR003736">
    <property type="entry name" value="PAAI_dom"/>
</dbReference>
<dbReference type="CDD" id="cd03443">
    <property type="entry name" value="PaaI_thioesterase"/>
    <property type="match status" value="1"/>
</dbReference>
<dbReference type="SUPFAM" id="SSF54637">
    <property type="entry name" value="Thioesterase/thiol ester dehydrase-isomerase"/>
    <property type="match status" value="1"/>
</dbReference>
<dbReference type="InterPro" id="IPR029069">
    <property type="entry name" value="HotDog_dom_sf"/>
</dbReference>
<dbReference type="RefSeq" id="WP_188394669.1">
    <property type="nucleotide sequence ID" value="NZ_BMCG01000001.1"/>
</dbReference>
<keyword evidence="1" id="KW-0378">Hydrolase</keyword>
<sequence>MTGQTDGLPVLAWLQKSLDGTLQETDVTHMQYPTAISRTLGIRIVEVGAGTATVEIDASPGLHGNQQGTVHGGLLCELADAAIGTAHSTLMQEGESFASIDLKINFFRPVWTSTLRAVARPVQSGQTITHYHCDIVRDDGKVAATVISAVMTLRGDKAQGR</sequence>
<accession>A0A8J2UMT4</accession>
<dbReference type="InterPro" id="IPR006683">
    <property type="entry name" value="Thioestr_dom"/>
</dbReference>
<feature type="domain" description="Thioesterase" evidence="2">
    <location>
        <begin position="67"/>
        <end position="143"/>
    </location>
</feature>
<dbReference type="GO" id="GO:0016289">
    <property type="term" value="F:acyl-CoA hydrolase activity"/>
    <property type="evidence" value="ECO:0007669"/>
    <property type="project" value="TreeGrafter"/>
</dbReference>
<organism evidence="3 4">
    <name type="scientific">Oxalicibacterium flavum</name>
    <dbReference type="NCBI Taxonomy" id="179467"/>
    <lineage>
        <taxon>Bacteria</taxon>
        <taxon>Pseudomonadati</taxon>
        <taxon>Pseudomonadota</taxon>
        <taxon>Betaproteobacteria</taxon>
        <taxon>Burkholderiales</taxon>
        <taxon>Oxalobacteraceae</taxon>
        <taxon>Oxalicibacterium</taxon>
    </lineage>
</organism>
<name>A0A8J2UMT4_9BURK</name>
<dbReference type="Proteomes" id="UP000620266">
    <property type="component" value="Unassembled WGS sequence"/>
</dbReference>
<protein>
    <submittedName>
        <fullName evidence="3">Thioesterase</fullName>
    </submittedName>
</protein>
<dbReference type="PANTHER" id="PTHR42856:SF1">
    <property type="entry name" value="ACYL-COENZYME A THIOESTERASE PAAI"/>
    <property type="match status" value="1"/>
</dbReference>
<reference evidence="3" key="1">
    <citation type="journal article" date="2014" name="Int. J. Syst. Evol. Microbiol.">
        <title>Complete genome sequence of Corynebacterium casei LMG S-19264T (=DSM 44701T), isolated from a smear-ripened cheese.</title>
        <authorList>
            <consortium name="US DOE Joint Genome Institute (JGI-PGF)"/>
            <person name="Walter F."/>
            <person name="Albersmeier A."/>
            <person name="Kalinowski J."/>
            <person name="Ruckert C."/>
        </authorList>
    </citation>
    <scope>NUCLEOTIDE SEQUENCE</scope>
    <source>
        <strain evidence="3">CCM 7086</strain>
    </source>
</reference>
<reference evidence="3" key="2">
    <citation type="submission" date="2020-09" db="EMBL/GenBank/DDBJ databases">
        <authorList>
            <person name="Sun Q."/>
            <person name="Sedlacek I."/>
        </authorList>
    </citation>
    <scope>NUCLEOTIDE SEQUENCE</scope>
    <source>
        <strain evidence="3">CCM 7086</strain>
    </source>
</reference>
<comment type="caution">
    <text evidence="3">The sequence shown here is derived from an EMBL/GenBank/DDBJ whole genome shotgun (WGS) entry which is preliminary data.</text>
</comment>
<evidence type="ECO:0000256" key="1">
    <source>
        <dbReference type="ARBA" id="ARBA00022801"/>
    </source>
</evidence>
<evidence type="ECO:0000259" key="2">
    <source>
        <dbReference type="Pfam" id="PF03061"/>
    </source>
</evidence>
<dbReference type="AlphaFoldDB" id="A0A8J2UMT4"/>
<dbReference type="EMBL" id="BMCG01000001">
    <property type="protein sequence ID" value="GGB99465.1"/>
    <property type="molecule type" value="Genomic_DNA"/>
</dbReference>
<dbReference type="InterPro" id="IPR052723">
    <property type="entry name" value="Acyl-CoA_thioesterase_PaaI"/>
</dbReference>
<proteinExistence type="predicted"/>
<evidence type="ECO:0000313" key="3">
    <source>
        <dbReference type="EMBL" id="GGB99465.1"/>
    </source>
</evidence>
<dbReference type="Pfam" id="PF03061">
    <property type="entry name" value="4HBT"/>
    <property type="match status" value="1"/>
</dbReference>
<dbReference type="Gene3D" id="3.10.129.10">
    <property type="entry name" value="Hotdog Thioesterase"/>
    <property type="match status" value="1"/>
</dbReference>